<dbReference type="RefSeq" id="WP_109953843.1">
    <property type="nucleotide sequence ID" value="NZ_CP029551.1"/>
</dbReference>
<proteinExistence type="predicted"/>
<organism evidence="1 2">
    <name type="scientific">Methylobacterium radiodurans</name>
    <dbReference type="NCBI Taxonomy" id="2202828"/>
    <lineage>
        <taxon>Bacteria</taxon>
        <taxon>Pseudomonadati</taxon>
        <taxon>Pseudomonadota</taxon>
        <taxon>Alphaproteobacteria</taxon>
        <taxon>Hyphomicrobiales</taxon>
        <taxon>Methylobacteriaceae</taxon>
        <taxon>Methylobacterium</taxon>
    </lineage>
</organism>
<evidence type="ECO:0000313" key="2">
    <source>
        <dbReference type="Proteomes" id="UP000246058"/>
    </source>
</evidence>
<protein>
    <recommendedName>
        <fullName evidence="3">MxaH protein</fullName>
    </recommendedName>
</protein>
<evidence type="ECO:0008006" key="3">
    <source>
        <dbReference type="Google" id="ProtNLM"/>
    </source>
</evidence>
<evidence type="ECO:0000313" key="1">
    <source>
        <dbReference type="EMBL" id="AWN38688.1"/>
    </source>
</evidence>
<dbReference type="AlphaFoldDB" id="A0A2U8VZ05"/>
<dbReference type="PROSITE" id="PS51257">
    <property type="entry name" value="PROKAR_LIPOPROTEIN"/>
    <property type="match status" value="1"/>
</dbReference>
<dbReference type="Proteomes" id="UP000246058">
    <property type="component" value="Chromosome"/>
</dbReference>
<accession>A0A2U8VZ05</accession>
<name>A0A2U8VZ05_9HYPH</name>
<dbReference type="OrthoDB" id="5609383at2"/>
<keyword evidence="2" id="KW-1185">Reference proteome</keyword>
<sequence length="165" mass="17591">MRRQHAFLVLVLAISGCGEGAPEPEPEPVAARDGGMAIPAEWLGPTDPTEPALWLARRAAGDGPVDPGMLAGLRTALAAARARFVEDPRMIANRTAQLDAMLAEINATEDPVSLIGALTGIASASERRQLYGELCQHYATVRRAGLGRDAALARLRERYAAQDRP</sequence>
<reference evidence="1 2" key="1">
    <citation type="submission" date="2018-05" db="EMBL/GenBank/DDBJ databases">
        <title>Complete Genome Sequence of Methylobacterium sp. 17Sr1-43.</title>
        <authorList>
            <person name="Srinivasan S."/>
        </authorList>
    </citation>
    <scope>NUCLEOTIDE SEQUENCE [LARGE SCALE GENOMIC DNA]</scope>
    <source>
        <strain evidence="1 2">17Sr1-43</strain>
    </source>
</reference>
<gene>
    <name evidence="1" type="ORF">DK427_25610</name>
</gene>
<dbReference type="EMBL" id="CP029551">
    <property type="protein sequence ID" value="AWN38688.1"/>
    <property type="molecule type" value="Genomic_DNA"/>
</dbReference>
<dbReference type="KEGG" id="meti:DK427_25610"/>